<feature type="region of interest" description="Disordered" evidence="1">
    <location>
        <begin position="49"/>
        <end position="75"/>
    </location>
</feature>
<feature type="region of interest" description="Disordered" evidence="1">
    <location>
        <begin position="1"/>
        <end position="24"/>
    </location>
</feature>
<dbReference type="EMBL" id="CP097635">
    <property type="protein sequence ID" value="URI06558.1"/>
    <property type="molecule type" value="Genomic_DNA"/>
</dbReference>
<gene>
    <name evidence="2" type="ORF">MW290_11660</name>
</gene>
<keyword evidence="3" id="KW-1185">Reference proteome</keyword>
<evidence type="ECO:0000313" key="2">
    <source>
        <dbReference type="EMBL" id="URI06558.1"/>
    </source>
</evidence>
<evidence type="ECO:0000313" key="3">
    <source>
        <dbReference type="Proteomes" id="UP001056201"/>
    </source>
</evidence>
<protein>
    <recommendedName>
        <fullName evidence="4">Lipoprotein</fullName>
    </recommendedName>
</protein>
<reference evidence="2" key="1">
    <citation type="submission" date="2022-05" db="EMBL/GenBank/DDBJ databases">
        <title>An RpoN-dependent PEP-CTERM gene is involved in floc formation of an Aquincola tertiaricarbonis strain.</title>
        <authorList>
            <person name="Qiu D."/>
            <person name="Xia M."/>
        </authorList>
    </citation>
    <scope>NUCLEOTIDE SEQUENCE</scope>
    <source>
        <strain evidence="2">RN12</strain>
    </source>
</reference>
<dbReference type="RefSeq" id="WP_250194820.1">
    <property type="nucleotide sequence ID" value="NZ_CP097635.1"/>
</dbReference>
<sequence>MTPARPVEPCTTVPPTAPRAPARPQRLWRHRLAAGACALLLAGLQACGGGSEGDAEAPPPAAALPSLQGRVSNGATPTAVGSLQITVKGRVGTARTAEGRLAPVDGSDYLASLDQLSGPYLLSDSAASSEPGGLYSVALAAGTANLTPLTTLVVAQLLATEPQPYFAALGSRGGFEAADAASVATAQQRVRRWLQREYGFELPATLGDFITTPFNRTAGDPMFDTLQALVARIGTQGSVAAVVSALAQEAARCRGERVLVRSGSVEDEFCPLTKVNAADADDAGVRALGFTNRHGDVLTLRLRGAVVVDLQLATAEGSVARCSGSACNGVTVGTPAGDRTQDIGLAGTVLSAGSGTLTLSGSLRTAIPGIELPALACTTNRFYLIDEAALTAAGWCTSPDEFGLGASGFSQASGSTRRTYTFSDGAGGPSIELVLQGDTVLRALVYTTDPDTGLPVARYQCRDGGCSRITVGPATTDTSLGVPVVLRPIRLERAVLPAVLADGSLSTTASITVDGSFTGYHVSDPSALPLLPVACAAGAPVTTATTSESATPVTVCDPDDAQGFQLRSTSLDADGNLVFSAAGLLSDGAGSFASGNSVVVALTPGGTVAYAFFDAFNGPRYACSGSACSGITVGMPDANGERTVQFSATTLREQGTAGLPADRTVGLAGGFIAPFGP</sequence>
<organism evidence="2 3">
    <name type="scientific">Aquincola tertiaricarbonis</name>
    <dbReference type="NCBI Taxonomy" id="391953"/>
    <lineage>
        <taxon>Bacteria</taxon>
        <taxon>Pseudomonadati</taxon>
        <taxon>Pseudomonadota</taxon>
        <taxon>Betaproteobacteria</taxon>
        <taxon>Burkholderiales</taxon>
        <taxon>Sphaerotilaceae</taxon>
        <taxon>Aquincola</taxon>
    </lineage>
</organism>
<feature type="compositionally biased region" description="Low complexity" evidence="1">
    <location>
        <begin position="9"/>
        <end position="24"/>
    </location>
</feature>
<evidence type="ECO:0008006" key="4">
    <source>
        <dbReference type="Google" id="ProtNLM"/>
    </source>
</evidence>
<evidence type="ECO:0000256" key="1">
    <source>
        <dbReference type="SAM" id="MobiDB-lite"/>
    </source>
</evidence>
<accession>A0ABY4S4C2</accession>
<dbReference type="Proteomes" id="UP001056201">
    <property type="component" value="Chromosome 1"/>
</dbReference>
<name>A0ABY4S4C2_AQUTE</name>
<proteinExistence type="predicted"/>